<keyword evidence="4 5" id="KW-0472">Membrane</keyword>
<accession>A0ABT0I0R4</accession>
<keyword evidence="3 5" id="KW-1133">Transmembrane helix</keyword>
<evidence type="ECO:0000313" key="7">
    <source>
        <dbReference type="Proteomes" id="UP001522905"/>
    </source>
</evidence>
<dbReference type="EMBL" id="JAJIAO010000002">
    <property type="protein sequence ID" value="MCK8624415.1"/>
    <property type="molecule type" value="Genomic_DNA"/>
</dbReference>
<keyword evidence="2 5" id="KW-0812">Transmembrane</keyword>
<organism evidence="6 7">
    <name type="scientific">Apilactobacillus xinyiensis</name>
    <dbReference type="NCBI Taxonomy" id="2841032"/>
    <lineage>
        <taxon>Bacteria</taxon>
        <taxon>Bacillati</taxon>
        <taxon>Bacillota</taxon>
        <taxon>Bacilli</taxon>
        <taxon>Lactobacillales</taxon>
        <taxon>Lactobacillaceae</taxon>
        <taxon>Apilactobacillus</taxon>
    </lineage>
</organism>
<comment type="caution">
    <text evidence="6">The sequence shown here is derived from an EMBL/GenBank/DDBJ whole genome shotgun (WGS) entry which is preliminary data.</text>
</comment>
<evidence type="ECO:0000256" key="1">
    <source>
        <dbReference type="ARBA" id="ARBA00004141"/>
    </source>
</evidence>
<sequence length="216" mass="24510">MILINPSIKLITVLIIALEISFTQSIITNILIVLIGLLYLLINNKITWNTLLILLLAIIPAVGIFMSQNMYGTAAMGNILVTRLYAYITLGLTFTKTTTIQELGLSLEQNLKMPTKFVYGFMGGFNLINYIKQDIADIKQAAHFRNINLHFWSPSLYFKAILSAIRYSELLSEGMESHGFSEQAYRTHYKKIALNKSDYFKATFILLILQISIVFI</sequence>
<reference evidence="6 7" key="1">
    <citation type="submission" date="2021-11" db="EMBL/GenBank/DDBJ databases">
        <title>Comparative genomics of bee honey and flower isolates.</title>
        <authorList>
            <person name="Bechtner J.D."/>
            <person name="Gallus M.K."/>
            <person name="Ehrmann M."/>
        </authorList>
    </citation>
    <scope>NUCLEOTIDE SEQUENCE [LARGE SCALE GENOMIC DNA]</scope>
    <source>
        <strain evidence="6 7">M161</strain>
    </source>
</reference>
<dbReference type="RefSeq" id="WP_248601548.1">
    <property type="nucleotide sequence ID" value="NZ_JAJIAO010000002.1"/>
</dbReference>
<evidence type="ECO:0000256" key="2">
    <source>
        <dbReference type="ARBA" id="ARBA00022692"/>
    </source>
</evidence>
<gene>
    <name evidence="6" type="ORF">LNP07_02695</name>
</gene>
<feature type="transmembrane region" description="Helical" evidence="5">
    <location>
        <begin position="46"/>
        <end position="66"/>
    </location>
</feature>
<dbReference type="Proteomes" id="UP001522905">
    <property type="component" value="Unassembled WGS sequence"/>
</dbReference>
<proteinExistence type="predicted"/>
<evidence type="ECO:0000256" key="5">
    <source>
        <dbReference type="SAM" id="Phobius"/>
    </source>
</evidence>
<dbReference type="InterPro" id="IPR003339">
    <property type="entry name" value="ABC/ECF_trnsptr_transmembrane"/>
</dbReference>
<evidence type="ECO:0000256" key="4">
    <source>
        <dbReference type="ARBA" id="ARBA00023136"/>
    </source>
</evidence>
<evidence type="ECO:0000313" key="6">
    <source>
        <dbReference type="EMBL" id="MCK8624415.1"/>
    </source>
</evidence>
<dbReference type="Pfam" id="PF02361">
    <property type="entry name" value="CbiQ"/>
    <property type="match status" value="1"/>
</dbReference>
<evidence type="ECO:0000256" key="3">
    <source>
        <dbReference type="ARBA" id="ARBA00022989"/>
    </source>
</evidence>
<comment type="subcellular location">
    <subcellularLocation>
        <location evidence="1">Membrane</location>
        <topology evidence="1">Multi-pass membrane protein</topology>
    </subcellularLocation>
</comment>
<name>A0ABT0I0R4_9LACO</name>
<dbReference type="CDD" id="cd16914">
    <property type="entry name" value="EcfT"/>
    <property type="match status" value="1"/>
</dbReference>
<feature type="transmembrane region" description="Helical" evidence="5">
    <location>
        <begin position="12"/>
        <end position="40"/>
    </location>
</feature>
<protein>
    <submittedName>
        <fullName evidence="6">Energy-coupling factor transporter transmembrane protein EcfT</fullName>
    </submittedName>
</protein>
<keyword evidence="7" id="KW-1185">Reference proteome</keyword>